<name>A0A9N9LNM5_9HELO</name>
<dbReference type="EMBL" id="CAJVRM010000116">
    <property type="protein sequence ID" value="CAG8974751.1"/>
    <property type="molecule type" value="Genomic_DNA"/>
</dbReference>
<reference evidence="1" key="1">
    <citation type="submission" date="2021-07" db="EMBL/GenBank/DDBJ databases">
        <authorList>
            <person name="Durling M."/>
        </authorList>
    </citation>
    <scope>NUCLEOTIDE SEQUENCE</scope>
</reference>
<evidence type="ECO:0000313" key="2">
    <source>
        <dbReference type="Proteomes" id="UP000701801"/>
    </source>
</evidence>
<protein>
    <submittedName>
        <fullName evidence="1">Uncharacterized protein</fullName>
    </submittedName>
</protein>
<comment type="caution">
    <text evidence="1">The sequence shown here is derived from an EMBL/GenBank/DDBJ whole genome shotgun (WGS) entry which is preliminary data.</text>
</comment>
<gene>
    <name evidence="1" type="ORF">HYALB_00000362</name>
</gene>
<evidence type="ECO:0000313" key="1">
    <source>
        <dbReference type="EMBL" id="CAG8974751.1"/>
    </source>
</evidence>
<dbReference type="AlphaFoldDB" id="A0A9N9LNM5"/>
<dbReference type="Proteomes" id="UP000701801">
    <property type="component" value="Unassembled WGS sequence"/>
</dbReference>
<keyword evidence="2" id="KW-1185">Reference proteome</keyword>
<organism evidence="1 2">
    <name type="scientific">Hymenoscyphus albidus</name>
    <dbReference type="NCBI Taxonomy" id="595503"/>
    <lineage>
        <taxon>Eukaryota</taxon>
        <taxon>Fungi</taxon>
        <taxon>Dikarya</taxon>
        <taxon>Ascomycota</taxon>
        <taxon>Pezizomycotina</taxon>
        <taxon>Leotiomycetes</taxon>
        <taxon>Helotiales</taxon>
        <taxon>Helotiaceae</taxon>
        <taxon>Hymenoscyphus</taxon>
    </lineage>
</organism>
<accession>A0A9N9LNM5</accession>
<proteinExistence type="predicted"/>
<sequence>MPAPATGGGPSAAECIFFMLDAPAAAASSAPAGESNRAPGKLIMSSGCVDRVPAGAADEVARIWLHNGQN</sequence>